<protein>
    <submittedName>
        <fullName evidence="8">Acyl-CoA dehydrogenase</fullName>
    </submittedName>
</protein>
<dbReference type="GO" id="GO:0033539">
    <property type="term" value="P:fatty acid beta-oxidation using acyl-CoA dehydrogenase"/>
    <property type="evidence" value="ECO:0007669"/>
    <property type="project" value="TreeGrafter"/>
</dbReference>
<dbReference type="GO" id="GO:0050660">
    <property type="term" value="F:flavin adenine dinucleotide binding"/>
    <property type="evidence" value="ECO:0007669"/>
    <property type="project" value="InterPro"/>
</dbReference>
<dbReference type="KEGG" id="avp:AVENP_2148"/>
<dbReference type="PANTHER" id="PTHR48083">
    <property type="entry name" value="MEDIUM-CHAIN SPECIFIC ACYL-COA DEHYDROGENASE, MITOCHONDRIAL-RELATED"/>
    <property type="match status" value="1"/>
</dbReference>
<keyword evidence="5" id="KW-0560">Oxidoreductase</keyword>
<dbReference type="AlphaFoldDB" id="A0AAE7E5D4"/>
<proteinExistence type="inferred from homology"/>
<dbReference type="InterPro" id="IPR050741">
    <property type="entry name" value="Acyl-CoA_dehydrogenase"/>
</dbReference>
<sequence length="673" mass="73407">MGTNGKSAATEALAAAGDHLQAQDVGALDEAMSGASKKLNLTNSSLVERLIYGPQPELSELTSGVNAMNAAKTNEADKILDTALSLLESGQAFTSDKKLSSKLRKEVSTNTAYGFTVPAEFGGLGLNYNQLAILEESLASNGLGALAVELSGQLTIGSSSLLGYGDDKQKSTFLPMIAQGRITSFALTEVGVGVNAKKIEAYVEKDESNNCFRLFAQGAANKLYITSAIHNGLMAIAARIGKGGKKIGLFIIELPKEDVNNDEYQFKITEGNSDAFKSIYNSRIEFINFPIPAENEIKADGVEVLFYCLRMGRCMLTAMCAGYQKMMAVDSINYAKQRLGVGGHIIKHELPRLGIGKILGGALASQALSHLSLSQDSQGVDLAGLRDISKSYAASAALNSLIACERVIGGRSFDKESRITEARVNMHVFGIVEGENDLILMGMIKDITSKFTSSYMVSMLSVLQEANMVNGEAVSKENRILKIDLKTFIKHPMRCLTATGKLILKPGLYKLIGWILKNAICEIPHIVGRFVPLWMKTRYVEVPADLKKYVYYAERNLRKCKWLYLGISLYYQLEQTHAQVPIQRLGKKIELLVAMLALCTHASKQDESQQAIAALQSEIMKLEIEGIQILKGLSSTETLRRHLIKVGDDALNGNSSLIKDIKPQVFAHDWQSK</sequence>
<dbReference type="InterPro" id="IPR013786">
    <property type="entry name" value="AcylCoA_DH/ox_N"/>
</dbReference>
<dbReference type="Gene3D" id="1.20.140.10">
    <property type="entry name" value="Butyryl-CoA Dehydrogenase, subunit A, domain 3"/>
    <property type="match status" value="1"/>
</dbReference>
<dbReference type="InterPro" id="IPR046373">
    <property type="entry name" value="Acyl-CoA_Oxase/DH_mid-dom_sf"/>
</dbReference>
<evidence type="ECO:0000256" key="1">
    <source>
        <dbReference type="ARBA" id="ARBA00001974"/>
    </source>
</evidence>
<feature type="domain" description="Acyl-CoA dehydrogenase/oxidase N-terminal" evidence="7">
    <location>
        <begin position="101"/>
        <end position="180"/>
    </location>
</feature>
<dbReference type="GO" id="GO:0003995">
    <property type="term" value="F:acyl-CoA dehydrogenase activity"/>
    <property type="evidence" value="ECO:0007669"/>
    <property type="project" value="TreeGrafter"/>
</dbReference>
<accession>A0AAE7E5D4</accession>
<comment type="cofactor">
    <cofactor evidence="1">
        <name>FAD</name>
        <dbReference type="ChEBI" id="CHEBI:57692"/>
    </cofactor>
</comment>
<dbReference type="GO" id="GO:0005737">
    <property type="term" value="C:cytoplasm"/>
    <property type="evidence" value="ECO:0007669"/>
    <property type="project" value="TreeGrafter"/>
</dbReference>
<dbReference type="InterPro" id="IPR009100">
    <property type="entry name" value="AcylCoA_DH/oxidase_NM_dom_sf"/>
</dbReference>
<dbReference type="RefSeq" id="WP_128359419.1">
    <property type="nucleotide sequence ID" value="NZ_CP053840.1"/>
</dbReference>
<evidence type="ECO:0000259" key="7">
    <source>
        <dbReference type="Pfam" id="PF02771"/>
    </source>
</evidence>
<evidence type="ECO:0000256" key="2">
    <source>
        <dbReference type="ARBA" id="ARBA00009347"/>
    </source>
</evidence>
<dbReference type="Pfam" id="PF02771">
    <property type="entry name" value="Acyl-CoA_dh_N"/>
    <property type="match status" value="1"/>
</dbReference>
<evidence type="ECO:0000259" key="6">
    <source>
        <dbReference type="Pfam" id="PF00441"/>
    </source>
</evidence>
<dbReference type="Pfam" id="PF00441">
    <property type="entry name" value="Acyl-CoA_dh_1"/>
    <property type="match status" value="1"/>
</dbReference>
<keyword evidence="3" id="KW-0285">Flavoprotein</keyword>
<dbReference type="InterPro" id="IPR037069">
    <property type="entry name" value="AcylCoA_DH/ox_N_sf"/>
</dbReference>
<dbReference type="InterPro" id="IPR036250">
    <property type="entry name" value="AcylCo_DH-like_C"/>
</dbReference>
<comment type="similarity">
    <text evidence="2">Belongs to the acyl-CoA dehydrogenase family.</text>
</comment>
<organism evidence="8 9">
    <name type="scientific">Arcobacter venerupis</name>
    <dbReference type="NCBI Taxonomy" id="1054033"/>
    <lineage>
        <taxon>Bacteria</taxon>
        <taxon>Pseudomonadati</taxon>
        <taxon>Campylobacterota</taxon>
        <taxon>Epsilonproteobacteria</taxon>
        <taxon>Campylobacterales</taxon>
        <taxon>Arcobacteraceae</taxon>
        <taxon>Arcobacter</taxon>
    </lineage>
</organism>
<dbReference type="InterPro" id="IPR009075">
    <property type="entry name" value="AcylCo_DH/oxidase_C"/>
</dbReference>
<dbReference type="EMBL" id="CP053840">
    <property type="protein sequence ID" value="QKF67676.1"/>
    <property type="molecule type" value="Genomic_DNA"/>
</dbReference>
<dbReference type="PANTHER" id="PTHR48083:SF2">
    <property type="entry name" value="MEDIUM-CHAIN SPECIFIC ACYL-COA DEHYDROGENASE, MITOCHONDRIAL"/>
    <property type="match status" value="1"/>
</dbReference>
<dbReference type="SUPFAM" id="SSF47203">
    <property type="entry name" value="Acyl-CoA dehydrogenase C-terminal domain-like"/>
    <property type="match status" value="1"/>
</dbReference>
<evidence type="ECO:0000256" key="5">
    <source>
        <dbReference type="ARBA" id="ARBA00023002"/>
    </source>
</evidence>
<dbReference type="SUPFAM" id="SSF56645">
    <property type="entry name" value="Acyl-CoA dehydrogenase NM domain-like"/>
    <property type="match status" value="1"/>
</dbReference>
<name>A0AAE7E5D4_9BACT</name>
<keyword evidence="4" id="KW-0274">FAD</keyword>
<feature type="domain" description="Acyl-CoA dehydrogenase/oxidase C-terminal" evidence="6">
    <location>
        <begin position="300"/>
        <end position="440"/>
    </location>
</feature>
<evidence type="ECO:0000256" key="4">
    <source>
        <dbReference type="ARBA" id="ARBA00022827"/>
    </source>
</evidence>
<evidence type="ECO:0000313" key="8">
    <source>
        <dbReference type="EMBL" id="QKF67676.1"/>
    </source>
</evidence>
<dbReference type="Gene3D" id="1.10.540.10">
    <property type="entry name" value="Acyl-CoA dehydrogenase/oxidase, N-terminal domain"/>
    <property type="match status" value="1"/>
</dbReference>
<keyword evidence="9" id="KW-1185">Reference proteome</keyword>
<dbReference type="Gene3D" id="2.40.110.10">
    <property type="entry name" value="Butyryl-CoA Dehydrogenase, subunit A, domain 2"/>
    <property type="match status" value="1"/>
</dbReference>
<evidence type="ECO:0000256" key="3">
    <source>
        <dbReference type="ARBA" id="ARBA00022630"/>
    </source>
</evidence>
<evidence type="ECO:0000313" key="9">
    <source>
        <dbReference type="Proteomes" id="UP000503482"/>
    </source>
</evidence>
<reference evidence="8 9" key="1">
    <citation type="submission" date="2020-05" db="EMBL/GenBank/DDBJ databases">
        <title>Complete genome sequencing of Campylobacter and Arcobacter type strains.</title>
        <authorList>
            <person name="Miller W.G."/>
            <person name="Yee E."/>
        </authorList>
    </citation>
    <scope>NUCLEOTIDE SEQUENCE [LARGE SCALE GENOMIC DNA]</scope>
    <source>
        <strain evidence="8 9">LMG 26156</strain>
    </source>
</reference>
<dbReference type="Proteomes" id="UP000503482">
    <property type="component" value="Chromosome"/>
</dbReference>
<gene>
    <name evidence="8" type="ORF">AVENP_2148</name>
</gene>